<feature type="transmembrane region" description="Helical" evidence="3">
    <location>
        <begin position="57"/>
        <end position="74"/>
    </location>
</feature>
<dbReference type="STRING" id="316056.RPC_2948"/>
<organism evidence="4">
    <name type="scientific">Rhodopseudomonas palustris (strain BisB18)</name>
    <dbReference type="NCBI Taxonomy" id="316056"/>
    <lineage>
        <taxon>Bacteria</taxon>
        <taxon>Pseudomonadati</taxon>
        <taxon>Pseudomonadota</taxon>
        <taxon>Alphaproteobacteria</taxon>
        <taxon>Hyphomicrobiales</taxon>
        <taxon>Nitrobacteraceae</taxon>
        <taxon>Rhodopseudomonas</taxon>
    </lineage>
</organism>
<feature type="transmembrane region" description="Helical" evidence="3">
    <location>
        <begin position="112"/>
        <end position="135"/>
    </location>
</feature>
<feature type="region of interest" description="Disordered" evidence="2">
    <location>
        <begin position="491"/>
        <end position="521"/>
    </location>
</feature>
<reference evidence="4" key="1">
    <citation type="submission" date="2006-03" db="EMBL/GenBank/DDBJ databases">
        <title>Complete sequence of Rhodopseudomonas palustris BisB18.</title>
        <authorList>
            <consortium name="US DOE Joint Genome Institute"/>
            <person name="Copeland A."/>
            <person name="Lucas S."/>
            <person name="Lapidus A."/>
            <person name="Barry K."/>
            <person name="Detter J.C."/>
            <person name="Glavina del Rio T."/>
            <person name="Hammon N."/>
            <person name="Israni S."/>
            <person name="Dalin E."/>
            <person name="Tice H."/>
            <person name="Pitluck S."/>
            <person name="Chain P."/>
            <person name="Malfatti S."/>
            <person name="Shin M."/>
            <person name="Vergez L."/>
            <person name="Schmutz J."/>
            <person name="Larimer F."/>
            <person name="Land M."/>
            <person name="Hauser L."/>
            <person name="Pelletier D.A."/>
            <person name="Kyrpides N."/>
            <person name="Anderson I."/>
            <person name="Oda Y."/>
            <person name="Harwood C.S."/>
            <person name="Richardson P."/>
        </authorList>
    </citation>
    <scope>NUCLEOTIDE SEQUENCE [LARGE SCALE GENOMIC DNA]</scope>
    <source>
        <strain evidence="4">BisB18</strain>
    </source>
</reference>
<evidence type="ECO:0008006" key="5">
    <source>
        <dbReference type="Google" id="ProtNLM"/>
    </source>
</evidence>
<keyword evidence="3" id="KW-1133">Transmembrane helix</keyword>
<feature type="transmembrane region" description="Helical" evidence="3">
    <location>
        <begin position="27"/>
        <end position="45"/>
    </location>
</feature>
<keyword evidence="1" id="KW-0175">Coiled coil</keyword>
<dbReference type="KEGG" id="rpc:RPC_2948"/>
<keyword evidence="3" id="KW-0812">Transmembrane</keyword>
<feature type="coiled-coil region" evidence="1">
    <location>
        <begin position="309"/>
        <end position="343"/>
    </location>
</feature>
<dbReference type="RefSeq" id="WP_011473388.1">
    <property type="nucleotide sequence ID" value="NC_007925.1"/>
</dbReference>
<feature type="compositionally biased region" description="Basic and acidic residues" evidence="2">
    <location>
        <begin position="556"/>
        <end position="573"/>
    </location>
</feature>
<keyword evidence="3" id="KW-0472">Membrane</keyword>
<dbReference type="OrthoDB" id="8135237at2"/>
<evidence type="ECO:0000256" key="2">
    <source>
        <dbReference type="SAM" id="MobiDB-lite"/>
    </source>
</evidence>
<name>Q213E3_RHOPB</name>
<protein>
    <recommendedName>
        <fullName evidence="5">DUF4407 domain-containing protein</fullName>
    </recommendedName>
</protein>
<dbReference type="eggNOG" id="COG3266">
    <property type="taxonomic scope" value="Bacteria"/>
</dbReference>
<evidence type="ECO:0000256" key="3">
    <source>
        <dbReference type="SAM" id="Phobius"/>
    </source>
</evidence>
<dbReference type="HOGENOM" id="CLU_028883_0_0_5"/>
<evidence type="ECO:0000313" key="4">
    <source>
        <dbReference type="EMBL" id="ABD88493.1"/>
    </source>
</evidence>
<proteinExistence type="predicted"/>
<evidence type="ECO:0000256" key="1">
    <source>
        <dbReference type="SAM" id="Coils"/>
    </source>
</evidence>
<feature type="region of interest" description="Disordered" evidence="2">
    <location>
        <begin position="553"/>
        <end position="605"/>
    </location>
</feature>
<dbReference type="InterPro" id="IPR025519">
    <property type="entry name" value="DUF4407"/>
</dbReference>
<sequence length="638" mass="70934">MIRTALNFIAGVDRKTLETCPATDKMWAAHLGFSLCLSFVVVLGISFHATGYMIADVGTRLLAAVVIALTVLMFDRALCQSDWFYQGALWTKGDAAESEAETRQSTWRFGRIAIRLAMSFGLAWVIAMFLELAIFSGTIDDKIERDRVAANQPIYQKIEQYNQQLGGEIDRRQAAIVALEGLLQAALTEVPAADAAAQGRSSDIEQQIKSLAVRETELRAEQREIQQTVQRYAADMNAEELGQKLSPTNSGRPGAGPRYEFAKRQKELYQAQIAARDADIAQLHAKSDELRGAQAKVIADALAARNVERSALEGKRSALQAQIDAARAELKQLEAERLASVEQFRRKALSESYFQEKKDKVDPLTRMAAYQELKNDPKDGGTMALFSWMTRFFIIFLEIVPVVAKIFFSPPSVYAAKIQDEVERARRRIQNAADEPLPEPEPQPAPRIEPGVAKRLFESIFGKADAPRPHRRDRVVRIPVRDRTARSPLPRLVPLDLAPRPSERPARASLSTAPLPPLRNEVFADHPRTDFAAQPAVDASEAASNDMAKNEVLSHGIDHPPTTDEVSRTERSPIVRSRSHVSRTEADGDDLFGEAVPRELPTRPIAARTPASFHAAEAQRNGFLPLQYSLQYDLQQRS</sequence>
<dbReference type="EMBL" id="CP000301">
    <property type="protein sequence ID" value="ABD88493.1"/>
    <property type="molecule type" value="Genomic_DNA"/>
</dbReference>
<dbReference type="Pfam" id="PF14362">
    <property type="entry name" value="DUF4407"/>
    <property type="match status" value="1"/>
</dbReference>
<dbReference type="AlphaFoldDB" id="Q213E3"/>
<gene>
    <name evidence="4" type="ordered locus">RPC_2948</name>
</gene>
<accession>Q213E3</accession>